<dbReference type="Pfam" id="PF01564">
    <property type="entry name" value="Spermine_synth"/>
    <property type="match status" value="1"/>
</dbReference>
<dbReference type="AlphaFoldDB" id="A0A1X9N4D5"/>
<evidence type="ECO:0000313" key="2">
    <source>
        <dbReference type="EMBL" id="ARN73010.1"/>
    </source>
</evidence>
<gene>
    <name evidence="2" type="ORF">BST96_02145</name>
</gene>
<dbReference type="Proteomes" id="UP000193450">
    <property type="component" value="Chromosome"/>
</dbReference>
<dbReference type="Gene3D" id="3.40.50.150">
    <property type="entry name" value="Vaccinia Virus protein VP39"/>
    <property type="match status" value="1"/>
</dbReference>
<name>A0A1X9N4D5_9GAMM</name>
<dbReference type="OrthoDB" id="9761985at2"/>
<protein>
    <submittedName>
        <fullName evidence="2">Spermidine synthase</fullName>
    </submittedName>
</protein>
<evidence type="ECO:0000313" key="3">
    <source>
        <dbReference type="Proteomes" id="UP000193450"/>
    </source>
</evidence>
<sequence length="247" mass="28184">MSSGKEVYRSYDEYGAIAVLDKGNKRYLAFAEGDEQSCQLLSHPFQLQHDYAQAMLLALLFKQPKTITLLGVGGGCLASALHQAIPDLRLQLVELRPKVLEVAYRYFQLPRSERVEVFIEDASEFIESDDREKVDILFSDLYSPEGLDLQQTQHWFIERCSQLISDDGYLVLNCWQMHRGEREMIEALKAYFEDVRGCLTVEGNWVVIAGKKVSHLSAAQTKEAAKRWSNLLDYSLLSCLNRLKPVT</sequence>
<dbReference type="STRING" id="716816.BST96_02145"/>
<accession>A0A1X9N4D5</accession>
<dbReference type="RefSeq" id="WP_085757105.1">
    <property type="nucleotide sequence ID" value="NZ_CP019343.1"/>
</dbReference>
<reference evidence="2 3" key="1">
    <citation type="submission" date="2016-11" db="EMBL/GenBank/DDBJ databases">
        <title>Trade-off between light-utilization and light-protection in marine flavobacteria.</title>
        <authorList>
            <person name="Kumagai Y."/>
        </authorList>
    </citation>
    <scope>NUCLEOTIDE SEQUENCE [LARGE SCALE GENOMIC DNA]</scope>
    <source>
        <strain evidence="2 3">NBRC 107125</strain>
    </source>
</reference>
<dbReference type="PANTHER" id="PTHR43317">
    <property type="entry name" value="THERMOSPERMINE SYNTHASE ACAULIS5"/>
    <property type="match status" value="1"/>
</dbReference>
<dbReference type="KEGG" id="osg:BST96_02145"/>
<dbReference type="CDD" id="cd02440">
    <property type="entry name" value="AdoMet_MTases"/>
    <property type="match status" value="1"/>
</dbReference>
<dbReference type="GO" id="GO:0006596">
    <property type="term" value="P:polyamine biosynthetic process"/>
    <property type="evidence" value="ECO:0007669"/>
    <property type="project" value="UniProtKB-KW"/>
</dbReference>
<organism evidence="2 3">
    <name type="scientific">Oceanicoccus sagamiensis</name>
    <dbReference type="NCBI Taxonomy" id="716816"/>
    <lineage>
        <taxon>Bacteria</taxon>
        <taxon>Pseudomonadati</taxon>
        <taxon>Pseudomonadota</taxon>
        <taxon>Gammaproteobacteria</taxon>
        <taxon>Cellvibrionales</taxon>
        <taxon>Spongiibacteraceae</taxon>
        <taxon>Oceanicoccus</taxon>
    </lineage>
</organism>
<dbReference type="PANTHER" id="PTHR43317:SF1">
    <property type="entry name" value="THERMOSPERMINE SYNTHASE ACAULIS5"/>
    <property type="match status" value="1"/>
</dbReference>
<dbReference type="EMBL" id="CP019343">
    <property type="protein sequence ID" value="ARN73010.1"/>
    <property type="molecule type" value="Genomic_DNA"/>
</dbReference>
<dbReference type="SUPFAM" id="SSF53335">
    <property type="entry name" value="S-adenosyl-L-methionine-dependent methyltransferases"/>
    <property type="match status" value="1"/>
</dbReference>
<proteinExistence type="predicted"/>
<evidence type="ECO:0000256" key="1">
    <source>
        <dbReference type="ARBA" id="ARBA00023115"/>
    </source>
</evidence>
<keyword evidence="1" id="KW-0620">Polyamine biosynthesis</keyword>
<dbReference type="InterPro" id="IPR029063">
    <property type="entry name" value="SAM-dependent_MTases_sf"/>
</dbReference>
<keyword evidence="3" id="KW-1185">Reference proteome</keyword>